<comment type="caution">
    <text evidence="1">The sequence shown here is derived from an EMBL/GenBank/DDBJ whole genome shotgun (WGS) entry which is preliminary data.</text>
</comment>
<proteinExistence type="predicted"/>
<reference evidence="1 2" key="1">
    <citation type="submission" date="2017-02" db="EMBL/GenBank/DDBJ databases">
        <title>Complete genome sequences of Mycobacterium kansasii strains isolated from rhesus macaques.</title>
        <authorList>
            <person name="Panda A."/>
            <person name="Nagaraj S."/>
            <person name="Zhao X."/>
            <person name="Tettelin H."/>
            <person name="Detolla L.J."/>
        </authorList>
    </citation>
    <scope>NUCLEOTIDE SEQUENCE [LARGE SCALE GENOMIC DNA]</scope>
    <source>
        <strain evidence="1 2">11-3813</strain>
    </source>
</reference>
<accession>A0A1V3XAN7</accession>
<protein>
    <submittedName>
        <fullName evidence="1">Uncharacterized protein</fullName>
    </submittedName>
</protein>
<name>A0A1V3XAN7_MYCKA</name>
<dbReference type="EMBL" id="MVBM01000003">
    <property type="protein sequence ID" value="OOK76265.1"/>
    <property type="molecule type" value="Genomic_DNA"/>
</dbReference>
<sequence length="66" mass="6606">MTALVAGTSDVNASYAVPRRRFGGLNGLIALSGVPRRDGIAVSPGAAGRGCRPWGLPGTAAGAARW</sequence>
<evidence type="ECO:0000313" key="1">
    <source>
        <dbReference type="EMBL" id="OOK76265.1"/>
    </source>
</evidence>
<dbReference type="Proteomes" id="UP000189229">
    <property type="component" value="Unassembled WGS sequence"/>
</dbReference>
<evidence type="ECO:0000313" key="2">
    <source>
        <dbReference type="Proteomes" id="UP000189229"/>
    </source>
</evidence>
<gene>
    <name evidence="1" type="ORF">BZL30_3350</name>
</gene>
<organism evidence="1 2">
    <name type="scientific">Mycobacterium kansasii</name>
    <dbReference type="NCBI Taxonomy" id="1768"/>
    <lineage>
        <taxon>Bacteria</taxon>
        <taxon>Bacillati</taxon>
        <taxon>Actinomycetota</taxon>
        <taxon>Actinomycetes</taxon>
        <taxon>Mycobacteriales</taxon>
        <taxon>Mycobacteriaceae</taxon>
        <taxon>Mycobacterium</taxon>
    </lineage>
</organism>
<dbReference type="AlphaFoldDB" id="A0A1V3XAN7"/>